<dbReference type="Proteomes" id="UP000295455">
    <property type="component" value="Unassembled WGS sequence"/>
</dbReference>
<dbReference type="RefSeq" id="WP_132218391.1">
    <property type="nucleotide sequence ID" value="NZ_OX156936.1"/>
</dbReference>
<comment type="similarity">
    <text evidence="2">Belongs to the methylmalonyl-CoA mutase family.</text>
</comment>
<dbReference type="Gene3D" id="3.20.20.240">
    <property type="entry name" value="Methylmalonyl-CoA mutase"/>
    <property type="match status" value="1"/>
</dbReference>
<dbReference type="OrthoDB" id="9762378at2"/>
<dbReference type="EMBL" id="SLUP01000007">
    <property type="protein sequence ID" value="TCL64303.1"/>
    <property type="molecule type" value="Genomic_DNA"/>
</dbReference>
<dbReference type="Gene3D" id="3.40.50.280">
    <property type="entry name" value="Cobalamin-binding domain"/>
    <property type="match status" value="1"/>
</dbReference>
<accession>A0A4R1REH1</accession>
<organism evidence="7 8">
    <name type="scientific">Mariniflexile fucanivorans</name>
    <dbReference type="NCBI Taxonomy" id="264023"/>
    <lineage>
        <taxon>Bacteria</taxon>
        <taxon>Pseudomonadati</taxon>
        <taxon>Bacteroidota</taxon>
        <taxon>Flavobacteriia</taxon>
        <taxon>Flavobacteriales</taxon>
        <taxon>Flavobacteriaceae</taxon>
        <taxon>Mariniflexile</taxon>
    </lineage>
</organism>
<dbReference type="InterPro" id="IPR006099">
    <property type="entry name" value="MeMalonylCoA_mutase_a/b_cat"/>
</dbReference>
<evidence type="ECO:0000256" key="2">
    <source>
        <dbReference type="ARBA" id="ARBA00008465"/>
    </source>
</evidence>
<evidence type="ECO:0000313" key="8">
    <source>
        <dbReference type="Proteomes" id="UP000295455"/>
    </source>
</evidence>
<evidence type="ECO:0000256" key="5">
    <source>
        <dbReference type="ARBA" id="ARBA00023285"/>
    </source>
</evidence>
<name>A0A4R1REH1_9FLAO</name>
<reference evidence="7 8" key="1">
    <citation type="submission" date="2019-03" db="EMBL/GenBank/DDBJ databases">
        <title>Genomic Encyclopedia of Type Strains, Phase IV (KMG-IV): sequencing the most valuable type-strain genomes for metagenomic binning, comparative biology and taxonomic classification.</title>
        <authorList>
            <person name="Goeker M."/>
        </authorList>
    </citation>
    <scope>NUCLEOTIDE SEQUENCE [LARGE SCALE GENOMIC DNA]</scope>
    <source>
        <strain evidence="7 8">DSM 18792</strain>
    </source>
</reference>
<dbReference type="InterPro" id="IPR036724">
    <property type="entry name" value="Cobalamin-bd_sf"/>
</dbReference>
<comment type="caution">
    <text evidence="7">The sequence shown here is derived from an EMBL/GenBank/DDBJ whole genome shotgun (WGS) entry which is preliminary data.</text>
</comment>
<dbReference type="SUPFAM" id="SSF52242">
    <property type="entry name" value="Cobalamin (vitamin B12)-binding domain"/>
    <property type="match status" value="1"/>
</dbReference>
<dbReference type="AlphaFoldDB" id="A0A4R1REH1"/>
<dbReference type="PANTHER" id="PTHR48101">
    <property type="entry name" value="METHYLMALONYL-COA MUTASE, MITOCHONDRIAL-RELATED"/>
    <property type="match status" value="1"/>
</dbReference>
<dbReference type="InterPro" id="IPR016176">
    <property type="entry name" value="Cbl-dep_enz_cat"/>
</dbReference>
<dbReference type="Pfam" id="PF01642">
    <property type="entry name" value="MM_CoA_mutase"/>
    <property type="match status" value="1"/>
</dbReference>
<keyword evidence="3" id="KW-0846">Cobalamin</keyword>
<protein>
    <submittedName>
        <fullName evidence="7">Methylmalonyl-CoA mutase</fullName>
    </submittedName>
</protein>
<gene>
    <name evidence="7" type="ORF">EV196_1078</name>
</gene>
<dbReference type="SUPFAM" id="SSF51703">
    <property type="entry name" value="Cobalamin (vitamin B12)-dependent enzymes"/>
    <property type="match status" value="1"/>
</dbReference>
<evidence type="ECO:0000313" key="7">
    <source>
        <dbReference type="EMBL" id="TCL64303.1"/>
    </source>
</evidence>
<proteinExistence type="inferred from homology"/>
<keyword evidence="4" id="KW-0413">Isomerase</keyword>
<evidence type="ECO:0000259" key="6">
    <source>
        <dbReference type="Pfam" id="PF01642"/>
    </source>
</evidence>
<comment type="cofactor">
    <cofactor evidence="1">
        <name>adenosylcob(III)alamin</name>
        <dbReference type="ChEBI" id="CHEBI:18408"/>
    </cofactor>
</comment>
<dbReference type="GO" id="GO:0016866">
    <property type="term" value="F:intramolecular transferase activity"/>
    <property type="evidence" value="ECO:0007669"/>
    <property type="project" value="InterPro"/>
</dbReference>
<sequence length="595" mass="65471">MDTNKKLFSEFAPVTKQQWIEKVNADLKGEDFNKKLVWNNLSGLDFQPFYTNEDAITQLKNTGENSQALVNYRTVAVCCAESGNESAKKAVEEGLNGIIFQLIDKVAVSELLNGIDLNTVTVSFEVYNNAIDFTKDLVAFAKGKNLKGYIDTKIISSYVTTASFDESKVDVAAELVKLTADFPNFKAITVSGTEYLDSGANQVQEIAYTLNSLVFLVEKLKEKGVEAQSIFNNLNVQLAIGLEYFVEIGKFRAFNNLLAEVAAKYGVTDFSNTITAKTSIWSKSVTDAETNLLRCTTEAMSAILGNVDGVLIDAYDKEFKSSSDFSSRIAGNITTILREESYFGKVSNPVDGSYYIEEVSSKIAEKALELFKAIQSEGGFYTAFENETIQQQIAEIRLTKLKFLSQRRSAMVGINKYPNLMETVEPSILSKADAANPKVLTPRRASLEIEAMRRVTEELVAATNVRPIVQLASYGNLTMRKARAAFAYDFIGVSGFDVHQEESFESAVVAATQSAKSNSHVVVICSSDQDYDETAMDFIKAFRAINTDKVLLLAGAPKNMDELTEAGLDGVVNMRSDVLVTLSAIQKKVQKTLNS</sequence>
<dbReference type="GO" id="GO:0046872">
    <property type="term" value="F:metal ion binding"/>
    <property type="evidence" value="ECO:0007669"/>
    <property type="project" value="InterPro"/>
</dbReference>
<evidence type="ECO:0000256" key="3">
    <source>
        <dbReference type="ARBA" id="ARBA00022628"/>
    </source>
</evidence>
<evidence type="ECO:0000256" key="4">
    <source>
        <dbReference type="ARBA" id="ARBA00023235"/>
    </source>
</evidence>
<feature type="domain" description="Methylmalonyl-CoA mutase alpha/beta chain catalytic" evidence="6">
    <location>
        <begin position="93"/>
        <end position="448"/>
    </location>
</feature>
<keyword evidence="5" id="KW-0170">Cobalt</keyword>
<keyword evidence="8" id="KW-1185">Reference proteome</keyword>
<evidence type="ECO:0000256" key="1">
    <source>
        <dbReference type="ARBA" id="ARBA00001922"/>
    </source>
</evidence>
<dbReference type="GO" id="GO:0031419">
    <property type="term" value="F:cobalamin binding"/>
    <property type="evidence" value="ECO:0007669"/>
    <property type="project" value="UniProtKB-KW"/>
</dbReference>
<dbReference type="PANTHER" id="PTHR48101:SF1">
    <property type="entry name" value="METHYLMALONYL-COA MUTASE, LARGE SUBUNIT"/>
    <property type="match status" value="1"/>
</dbReference>